<dbReference type="FunFam" id="3.40.50.10810:FF:000020">
    <property type="entry name" value="DNA repair and recombination protein RAD54B"/>
    <property type="match status" value="1"/>
</dbReference>
<keyword evidence="3" id="KW-0132">Cell division</keyword>
<feature type="region of interest" description="Disordered" evidence="10">
    <location>
        <begin position="57"/>
        <end position="92"/>
    </location>
</feature>
<keyword evidence="7" id="KW-0131">Cell cycle</keyword>
<evidence type="ECO:0000256" key="3">
    <source>
        <dbReference type="ARBA" id="ARBA00022618"/>
    </source>
</evidence>
<dbReference type="Gene3D" id="1.20.120.850">
    <property type="entry name" value="SWI2/SNF2 ATPases, N-terminal domain"/>
    <property type="match status" value="1"/>
</dbReference>
<evidence type="ECO:0000259" key="11">
    <source>
        <dbReference type="PROSITE" id="PS51192"/>
    </source>
</evidence>
<dbReference type="PANTHER" id="PTHR45629:SF7">
    <property type="entry name" value="DNA EXCISION REPAIR PROTEIN ERCC-6-RELATED"/>
    <property type="match status" value="1"/>
</dbReference>
<dbReference type="InterPro" id="IPR000330">
    <property type="entry name" value="SNF2_N"/>
</dbReference>
<protein>
    <recommendedName>
        <fullName evidence="2">DNA repair and recombination protein RAD54-like</fullName>
    </recommendedName>
    <alternativeName>
        <fullName evidence="9">Protein okra</fullName>
    </alternativeName>
</protein>
<evidence type="ECO:0000256" key="2">
    <source>
        <dbReference type="ARBA" id="ARBA00015341"/>
    </source>
</evidence>
<dbReference type="Pfam" id="PF00271">
    <property type="entry name" value="Helicase_C"/>
    <property type="match status" value="1"/>
</dbReference>
<evidence type="ECO:0000256" key="9">
    <source>
        <dbReference type="ARBA" id="ARBA00029956"/>
    </source>
</evidence>
<dbReference type="InterPro" id="IPR050496">
    <property type="entry name" value="SNF2_RAD54_helicase_repair"/>
</dbReference>
<evidence type="ECO:0000256" key="1">
    <source>
        <dbReference type="ARBA" id="ARBA00011467"/>
    </source>
</evidence>
<organism evidence="13">
    <name type="scientific">Homalodisca liturata</name>
    <dbReference type="NCBI Taxonomy" id="320908"/>
    <lineage>
        <taxon>Eukaryota</taxon>
        <taxon>Metazoa</taxon>
        <taxon>Ecdysozoa</taxon>
        <taxon>Arthropoda</taxon>
        <taxon>Hexapoda</taxon>
        <taxon>Insecta</taxon>
        <taxon>Pterygota</taxon>
        <taxon>Neoptera</taxon>
        <taxon>Paraneoptera</taxon>
        <taxon>Hemiptera</taxon>
        <taxon>Auchenorrhyncha</taxon>
        <taxon>Membracoidea</taxon>
        <taxon>Cicadellidae</taxon>
        <taxon>Cicadellinae</taxon>
        <taxon>Proconiini</taxon>
        <taxon>Homalodisca</taxon>
    </lineage>
</organism>
<dbReference type="GO" id="GO:0005524">
    <property type="term" value="F:ATP binding"/>
    <property type="evidence" value="ECO:0007669"/>
    <property type="project" value="InterPro"/>
</dbReference>
<evidence type="ECO:0000256" key="5">
    <source>
        <dbReference type="ARBA" id="ARBA00022801"/>
    </source>
</evidence>
<dbReference type="Gene3D" id="3.40.50.10810">
    <property type="entry name" value="Tandem AAA-ATPase domain"/>
    <property type="match status" value="1"/>
</dbReference>
<dbReference type="InterPro" id="IPR014001">
    <property type="entry name" value="Helicase_ATP-bd"/>
</dbReference>
<feature type="domain" description="Helicase ATP-binding" evidence="11">
    <location>
        <begin position="280"/>
        <end position="447"/>
    </location>
</feature>
<dbReference type="GO" id="GO:0051301">
    <property type="term" value="P:cell division"/>
    <property type="evidence" value="ECO:0007669"/>
    <property type="project" value="UniProtKB-KW"/>
</dbReference>
<evidence type="ECO:0000259" key="12">
    <source>
        <dbReference type="PROSITE" id="PS51194"/>
    </source>
</evidence>
<dbReference type="GO" id="GO:0016787">
    <property type="term" value="F:hydrolase activity"/>
    <property type="evidence" value="ECO:0007669"/>
    <property type="project" value="UniProtKB-KW"/>
</dbReference>
<dbReference type="PANTHER" id="PTHR45629">
    <property type="entry name" value="SNF2/RAD54 FAMILY MEMBER"/>
    <property type="match status" value="1"/>
</dbReference>
<sequence length="862" mass="96265">MRRSSAPSKTGGRFCPPVLSMNKGEQKISPATTGSPVENAARSTKSILSLIAKVKQSSEDIPVEPSSNASPQSTEDSNHLNPPGVLSESVFNQESPISLSTGSKRIFNVVYGKPSKKKHKTWEGDGILEVGEKALTLKDCDSNILGRGSGKKNSELEEGSRLFVGSKEVEIIDAVTTTAIVASNKRASDSSSPPPGPLKRPKVSGSLRPQISIGGLRKPLTPVTQPYDPLVLPEPDLDHQWQFNKSGAHVNRVTVEPRLARVLRPHQREGVVFLYRCVTGLRDVHHLGAILADEMGLGKTLQCITLVWTLLRQGLYGNKPLFKKVLIVTPSSLTRNWHQEFMRWLGKEYIHVFVVDQKNKPKDFLTQINVPVMIISYEMFVRCYDDVAATQFDLIICDEGHRLKNNSIRASTLLNQLPCRRRVLLSGTPVQNDLQEFYSLVNFVNPTILGTYTEFHHNFEESILASRQPDCDEDVKAMGESKANELSQVTSGFVLRRTHAILDQYLPGKHEYVVFCKPSQLQLKLFQSAISCWEEGEKKVSHLAVITALKKICNHPVLLRDRDTDKENDYLSESLCEELSQLSGDQVVIEDATKLLVVTALLHSVAQAKERIVLVSYFTQTLDLLAALCDQYHYKHCRLDGSTPTARRVEIVNKFNSPYSENSVFLLSARAGGVGLNLTGASRLVLFDSDWNPASDLQAMARVWRDGQKNSVHIYRLLTTGSIEEKIYQRQLSKAGLNEVVVDPSHPSAVKLSDEELKDLFSLSEEEHCLTHRMLPCTCQGQGDVPQPVDPPSVTRLCQLSASRTNPHSQVFRINQLFQWEHYRQPLPIQLLQSMGLQDAGLFITFVFRNTLEIKPSDLQPT</sequence>
<dbReference type="AlphaFoldDB" id="A0A1B6H5A4"/>
<dbReference type="PROSITE" id="PS51192">
    <property type="entry name" value="HELICASE_ATP_BIND_1"/>
    <property type="match status" value="1"/>
</dbReference>
<dbReference type="GO" id="GO:0015616">
    <property type="term" value="F:DNA translocase activity"/>
    <property type="evidence" value="ECO:0007669"/>
    <property type="project" value="TreeGrafter"/>
</dbReference>
<keyword evidence="6" id="KW-0469">Meiosis</keyword>
<evidence type="ECO:0000256" key="6">
    <source>
        <dbReference type="ARBA" id="ARBA00023254"/>
    </source>
</evidence>
<dbReference type="PROSITE" id="PS51194">
    <property type="entry name" value="HELICASE_CTER"/>
    <property type="match status" value="1"/>
</dbReference>
<dbReference type="SMART" id="SM00490">
    <property type="entry name" value="HELICc"/>
    <property type="match status" value="1"/>
</dbReference>
<dbReference type="InterPro" id="IPR038718">
    <property type="entry name" value="SNF2-like_sf"/>
</dbReference>
<dbReference type="InterPro" id="IPR027417">
    <property type="entry name" value="P-loop_NTPase"/>
</dbReference>
<dbReference type="Gene3D" id="3.40.50.300">
    <property type="entry name" value="P-loop containing nucleotide triphosphate hydrolases"/>
    <property type="match status" value="1"/>
</dbReference>
<accession>A0A1B6H5A4</accession>
<feature type="non-terminal residue" evidence="13">
    <location>
        <position position="862"/>
    </location>
</feature>
<reference evidence="13" key="1">
    <citation type="submission" date="2015-11" db="EMBL/GenBank/DDBJ databases">
        <title>De novo transcriptome assembly of four potential Pierce s Disease insect vectors from Arizona vineyards.</title>
        <authorList>
            <person name="Tassone E.E."/>
        </authorList>
    </citation>
    <scope>NUCLEOTIDE SEQUENCE</scope>
</reference>
<evidence type="ECO:0000313" key="13">
    <source>
        <dbReference type="EMBL" id="JAS69875.1"/>
    </source>
</evidence>
<dbReference type="SUPFAM" id="SSF52540">
    <property type="entry name" value="P-loop containing nucleoside triphosphate hydrolases"/>
    <property type="match status" value="2"/>
</dbReference>
<dbReference type="CDD" id="cd18793">
    <property type="entry name" value="SF2_C_SNF"/>
    <property type="match status" value="1"/>
</dbReference>
<dbReference type="SMART" id="SM00487">
    <property type="entry name" value="DEXDc"/>
    <property type="match status" value="1"/>
</dbReference>
<feature type="region of interest" description="Disordered" evidence="10">
    <location>
        <begin position="183"/>
        <end position="219"/>
    </location>
</feature>
<feature type="compositionally biased region" description="Polar residues" evidence="10">
    <location>
        <begin position="65"/>
        <end position="75"/>
    </location>
</feature>
<dbReference type="GO" id="GO:0007131">
    <property type="term" value="P:reciprocal meiotic recombination"/>
    <property type="evidence" value="ECO:0007669"/>
    <property type="project" value="TreeGrafter"/>
</dbReference>
<feature type="region of interest" description="Disordered" evidence="10">
    <location>
        <begin position="1"/>
        <end position="40"/>
    </location>
</feature>
<evidence type="ECO:0000256" key="7">
    <source>
        <dbReference type="ARBA" id="ARBA00023306"/>
    </source>
</evidence>
<evidence type="ECO:0000256" key="10">
    <source>
        <dbReference type="SAM" id="MobiDB-lite"/>
    </source>
</evidence>
<name>A0A1B6H5A4_9HEMI</name>
<feature type="compositionally biased region" description="Polar residues" evidence="10">
    <location>
        <begin position="29"/>
        <end position="40"/>
    </location>
</feature>
<evidence type="ECO:0000256" key="8">
    <source>
        <dbReference type="ARBA" id="ARBA00024776"/>
    </source>
</evidence>
<dbReference type="Pfam" id="PF00176">
    <property type="entry name" value="SNF2-rel_dom"/>
    <property type="match status" value="1"/>
</dbReference>
<dbReference type="EMBL" id="GECU01037831">
    <property type="protein sequence ID" value="JAS69875.1"/>
    <property type="molecule type" value="Transcribed_RNA"/>
</dbReference>
<dbReference type="GO" id="GO:0005634">
    <property type="term" value="C:nucleus"/>
    <property type="evidence" value="ECO:0007669"/>
    <property type="project" value="TreeGrafter"/>
</dbReference>
<dbReference type="InterPro" id="IPR001650">
    <property type="entry name" value="Helicase_C-like"/>
</dbReference>
<comment type="function">
    <text evidence="8">Involved in mitotic DNA repair and meiotic recombination. Functions in the recombinational DNA repair pathway. Essential for interhomolog gene conversion (GC), but may have a less important role in intersister GC than spn-A/Rad51. In the presence of DNA, spn-A/Rad51 enhances the ATPase activity of okr/Rad54.</text>
</comment>
<comment type="subunit">
    <text evidence="1">Interacts (via N-terminus) with spn-A/Rad51.</text>
</comment>
<gene>
    <name evidence="13" type="ORF">g.15237</name>
</gene>
<keyword evidence="4" id="KW-0498">Mitosis</keyword>
<dbReference type="GO" id="GO:0000724">
    <property type="term" value="P:double-strand break repair via homologous recombination"/>
    <property type="evidence" value="ECO:0007669"/>
    <property type="project" value="TreeGrafter"/>
</dbReference>
<proteinExistence type="predicted"/>
<feature type="domain" description="Helicase C-terminal" evidence="12">
    <location>
        <begin position="604"/>
        <end position="758"/>
    </location>
</feature>
<dbReference type="InterPro" id="IPR049730">
    <property type="entry name" value="SNF2/RAD54-like_C"/>
</dbReference>
<keyword evidence="5" id="KW-0378">Hydrolase</keyword>
<evidence type="ECO:0000256" key="4">
    <source>
        <dbReference type="ARBA" id="ARBA00022776"/>
    </source>
</evidence>